<proteinExistence type="predicted"/>
<keyword evidence="3" id="KW-1185">Reference proteome</keyword>
<dbReference type="EMBL" id="MU865040">
    <property type="protein sequence ID" value="KAK4459327.1"/>
    <property type="molecule type" value="Genomic_DNA"/>
</dbReference>
<evidence type="ECO:0000313" key="3">
    <source>
        <dbReference type="Proteomes" id="UP001321749"/>
    </source>
</evidence>
<protein>
    <submittedName>
        <fullName evidence="2">Uncharacterized protein</fullName>
    </submittedName>
</protein>
<reference evidence="2" key="2">
    <citation type="submission" date="2023-06" db="EMBL/GenBank/DDBJ databases">
        <authorList>
            <consortium name="Lawrence Berkeley National Laboratory"/>
            <person name="Mondo S.J."/>
            <person name="Hensen N."/>
            <person name="Bonometti L."/>
            <person name="Westerberg I."/>
            <person name="Brannstrom I.O."/>
            <person name="Guillou S."/>
            <person name="Cros-Aarteil S."/>
            <person name="Calhoun S."/>
            <person name="Haridas S."/>
            <person name="Kuo A."/>
            <person name="Pangilinan J."/>
            <person name="Riley R."/>
            <person name="Labutti K."/>
            <person name="Andreopoulos B."/>
            <person name="Lipzen A."/>
            <person name="Chen C."/>
            <person name="Yanf M."/>
            <person name="Daum C."/>
            <person name="Ng V."/>
            <person name="Clum A."/>
            <person name="Steindorff A."/>
            <person name="Ohm R."/>
            <person name="Martin F."/>
            <person name="Silar P."/>
            <person name="Natvig D."/>
            <person name="Lalanne C."/>
            <person name="Gautier V."/>
            <person name="Ament-Velasquez S.L."/>
            <person name="Kruys A."/>
            <person name="Hutchinson M.I."/>
            <person name="Powell A.J."/>
            <person name="Barry K."/>
            <person name="Miller A.N."/>
            <person name="Grigoriev I.V."/>
            <person name="Debuchy R."/>
            <person name="Gladieux P."/>
            <person name="Thoren M.H."/>
            <person name="Johannesson H."/>
        </authorList>
    </citation>
    <scope>NUCLEOTIDE SEQUENCE</scope>
    <source>
        <strain evidence="2">PSN324</strain>
    </source>
</reference>
<feature type="chain" id="PRO_5043855138" evidence="1">
    <location>
        <begin position="27"/>
        <end position="112"/>
    </location>
</feature>
<dbReference type="Proteomes" id="UP001321749">
    <property type="component" value="Unassembled WGS sequence"/>
</dbReference>
<gene>
    <name evidence="2" type="ORF">QBC42DRAFT_254521</name>
</gene>
<comment type="caution">
    <text evidence="2">The sequence shown here is derived from an EMBL/GenBank/DDBJ whole genome shotgun (WGS) entry which is preliminary data.</text>
</comment>
<reference evidence="2" key="1">
    <citation type="journal article" date="2023" name="Mol. Phylogenet. Evol.">
        <title>Genome-scale phylogeny and comparative genomics of the fungal order Sordariales.</title>
        <authorList>
            <person name="Hensen N."/>
            <person name="Bonometti L."/>
            <person name="Westerberg I."/>
            <person name="Brannstrom I.O."/>
            <person name="Guillou S."/>
            <person name="Cros-Aarteil S."/>
            <person name="Calhoun S."/>
            <person name="Haridas S."/>
            <person name="Kuo A."/>
            <person name="Mondo S."/>
            <person name="Pangilinan J."/>
            <person name="Riley R."/>
            <person name="LaButti K."/>
            <person name="Andreopoulos B."/>
            <person name="Lipzen A."/>
            <person name="Chen C."/>
            <person name="Yan M."/>
            <person name="Daum C."/>
            <person name="Ng V."/>
            <person name="Clum A."/>
            <person name="Steindorff A."/>
            <person name="Ohm R.A."/>
            <person name="Martin F."/>
            <person name="Silar P."/>
            <person name="Natvig D.O."/>
            <person name="Lalanne C."/>
            <person name="Gautier V."/>
            <person name="Ament-Velasquez S.L."/>
            <person name="Kruys A."/>
            <person name="Hutchinson M.I."/>
            <person name="Powell A.J."/>
            <person name="Barry K."/>
            <person name="Miller A.N."/>
            <person name="Grigoriev I.V."/>
            <person name="Debuchy R."/>
            <person name="Gladieux P."/>
            <person name="Hiltunen Thoren M."/>
            <person name="Johannesson H."/>
        </authorList>
    </citation>
    <scope>NUCLEOTIDE SEQUENCE</scope>
    <source>
        <strain evidence="2">PSN324</strain>
    </source>
</reference>
<accession>A0AAV9HFP9</accession>
<evidence type="ECO:0000256" key="1">
    <source>
        <dbReference type="SAM" id="SignalP"/>
    </source>
</evidence>
<name>A0AAV9HFP9_9PEZI</name>
<evidence type="ECO:0000313" key="2">
    <source>
        <dbReference type="EMBL" id="KAK4459327.1"/>
    </source>
</evidence>
<organism evidence="2 3">
    <name type="scientific">Cladorrhinum samala</name>
    <dbReference type="NCBI Taxonomy" id="585594"/>
    <lineage>
        <taxon>Eukaryota</taxon>
        <taxon>Fungi</taxon>
        <taxon>Dikarya</taxon>
        <taxon>Ascomycota</taxon>
        <taxon>Pezizomycotina</taxon>
        <taxon>Sordariomycetes</taxon>
        <taxon>Sordariomycetidae</taxon>
        <taxon>Sordariales</taxon>
        <taxon>Podosporaceae</taxon>
        <taxon>Cladorrhinum</taxon>
    </lineage>
</organism>
<feature type="signal peptide" evidence="1">
    <location>
        <begin position="1"/>
        <end position="26"/>
    </location>
</feature>
<keyword evidence="1" id="KW-0732">Signal</keyword>
<sequence>MHLKAFIVAQLAVFTVLAAPSNPTTSEPFFDALQQPAERDIQRRAWSFYAGGGGCLTGWSGQCNYYCKDNIRTEAEYHSLRVNGWNNVVVLDKREMVANYERLIFELIEEKY</sequence>
<dbReference type="AlphaFoldDB" id="A0AAV9HFP9"/>